<reference evidence="2" key="1">
    <citation type="journal article" date="2022" name="bioRxiv">
        <title>Sequencing and chromosome-scale assembly of the giantPleurodeles waltlgenome.</title>
        <authorList>
            <person name="Brown T."/>
            <person name="Elewa A."/>
            <person name="Iarovenko S."/>
            <person name="Subramanian E."/>
            <person name="Araus A.J."/>
            <person name="Petzold A."/>
            <person name="Susuki M."/>
            <person name="Suzuki K.-i.T."/>
            <person name="Hayashi T."/>
            <person name="Toyoda A."/>
            <person name="Oliveira C."/>
            <person name="Osipova E."/>
            <person name="Leigh N.D."/>
            <person name="Simon A."/>
            <person name="Yun M.H."/>
        </authorList>
    </citation>
    <scope>NUCLEOTIDE SEQUENCE</scope>
    <source>
        <strain evidence="2">20211129_DDA</strain>
        <tissue evidence="2">Liver</tissue>
    </source>
</reference>
<keyword evidence="3" id="KW-1185">Reference proteome</keyword>
<feature type="region of interest" description="Disordered" evidence="1">
    <location>
        <begin position="151"/>
        <end position="206"/>
    </location>
</feature>
<feature type="region of interest" description="Disordered" evidence="1">
    <location>
        <begin position="1"/>
        <end position="121"/>
    </location>
</feature>
<evidence type="ECO:0000313" key="2">
    <source>
        <dbReference type="EMBL" id="KAJ1173069.1"/>
    </source>
</evidence>
<evidence type="ECO:0000256" key="1">
    <source>
        <dbReference type="SAM" id="MobiDB-lite"/>
    </source>
</evidence>
<name>A0AAV7T9R9_PLEWA</name>
<feature type="compositionally biased region" description="Basic and acidic residues" evidence="1">
    <location>
        <begin position="78"/>
        <end position="97"/>
    </location>
</feature>
<evidence type="ECO:0000313" key="3">
    <source>
        <dbReference type="Proteomes" id="UP001066276"/>
    </source>
</evidence>
<dbReference type="Proteomes" id="UP001066276">
    <property type="component" value="Chromosome 4_1"/>
</dbReference>
<comment type="caution">
    <text evidence="2">The sequence shown here is derived from an EMBL/GenBank/DDBJ whole genome shotgun (WGS) entry which is preliminary data.</text>
</comment>
<feature type="compositionally biased region" description="Polar residues" evidence="1">
    <location>
        <begin position="23"/>
        <end position="37"/>
    </location>
</feature>
<organism evidence="2 3">
    <name type="scientific">Pleurodeles waltl</name>
    <name type="common">Iberian ribbed newt</name>
    <dbReference type="NCBI Taxonomy" id="8319"/>
    <lineage>
        <taxon>Eukaryota</taxon>
        <taxon>Metazoa</taxon>
        <taxon>Chordata</taxon>
        <taxon>Craniata</taxon>
        <taxon>Vertebrata</taxon>
        <taxon>Euteleostomi</taxon>
        <taxon>Amphibia</taxon>
        <taxon>Batrachia</taxon>
        <taxon>Caudata</taxon>
        <taxon>Salamandroidea</taxon>
        <taxon>Salamandridae</taxon>
        <taxon>Pleurodelinae</taxon>
        <taxon>Pleurodeles</taxon>
    </lineage>
</organism>
<dbReference type="EMBL" id="JANPWB010000007">
    <property type="protein sequence ID" value="KAJ1173069.1"/>
    <property type="molecule type" value="Genomic_DNA"/>
</dbReference>
<gene>
    <name evidence="2" type="ORF">NDU88_004911</name>
</gene>
<accession>A0AAV7T9R9</accession>
<dbReference type="AlphaFoldDB" id="A0AAV7T9R9"/>
<sequence length="437" mass="47732">MDGPKITRIGKDKGDPAGANRRPISTMTKPTGKNTSGLGKDAKTDDNTTPLLEAMGKGKKDGLSGALDNSAVTRRKERGSPARKEWPQAQRSEKLTGEEATSDTIPTLGNEDLQNMPLKPKGWDKEIEKELKSSDWAKDCGDKFYSLTEESDLSSGEHSFSESGSSVSSETGNVSSSNEPTVRQLRRQRKCTKIWSGPQEGTEFSTSIGSKTLKWDYSGIRLTDTPTTSGQQLVNNNMEGSTGGPTSSACMVGADSGMLQSIYNSIKELQTETRIENRRARVATKHLQGTVRKVAKSCTEIEAKLCSMDERIAAVEEDVDALKQQSVTQDGQLTDVMWKLEDFENRQRRNNLRFLGIDEGLEGSDSRAYMIKLLRGAFHELGAGNYISQQPLRVAASRDPSKLTSRRLPRLGSQNPVRAGGSERATCAPSSFLFPGL</sequence>
<proteinExistence type="predicted"/>
<protein>
    <submittedName>
        <fullName evidence="2">Uncharacterized protein</fullName>
    </submittedName>
</protein>
<feature type="compositionally biased region" description="Low complexity" evidence="1">
    <location>
        <begin position="153"/>
        <end position="179"/>
    </location>
</feature>
<feature type="region of interest" description="Disordered" evidence="1">
    <location>
        <begin position="398"/>
        <end position="424"/>
    </location>
</feature>